<evidence type="ECO:0000256" key="2">
    <source>
        <dbReference type="ARBA" id="ARBA00023157"/>
    </source>
</evidence>
<sequence length="277" mass="30031">MKNFLISSLVFFHLTLVSVRSDVIQETCDKAARGDPATIRLDFCLSAFEGNPKAKSATIVADLVEISIETSIANATGMGSLITSLLDKKSIGIFARNCLEDCSELYSLAGSNLRRGGKAFEGKDFGTANIEITAAMDAPVTCEEGFKEKGLVSPLTKENKNFFQLTAIPLFLEPPCIHLYEDDDDGDFVYEGFVEKKGNPKAKSATMVVDLVEVSIEAAIANATSIGSIISKLLENKSLESFESNCLKNCSWLYSLARPCLRGPGEAFEAKNMQLLV</sequence>
<dbReference type="Gene3D" id="1.20.140.40">
    <property type="entry name" value="Invertase/pectin methylesterase inhibitor family protein"/>
    <property type="match status" value="2"/>
</dbReference>
<dbReference type="GO" id="GO:0004857">
    <property type="term" value="F:enzyme inhibitor activity"/>
    <property type="evidence" value="ECO:0007669"/>
    <property type="project" value="InterPro"/>
</dbReference>
<dbReference type="OrthoDB" id="1915198at2759"/>
<dbReference type="NCBIfam" id="TIGR01614">
    <property type="entry name" value="PME_inhib"/>
    <property type="match status" value="1"/>
</dbReference>
<dbReference type="InterPro" id="IPR034088">
    <property type="entry name" value="Pla_a_1-like"/>
</dbReference>
<proteinExistence type="inferred from homology"/>
<dbReference type="SUPFAM" id="SSF101148">
    <property type="entry name" value="Plant invertase/pectin methylesterase inhibitor"/>
    <property type="match status" value="2"/>
</dbReference>
<feature type="signal peptide" evidence="4">
    <location>
        <begin position="1"/>
        <end position="21"/>
    </location>
</feature>
<organism evidence="6 7">
    <name type="scientific">Gossypium harknessii</name>
    <dbReference type="NCBI Taxonomy" id="34285"/>
    <lineage>
        <taxon>Eukaryota</taxon>
        <taxon>Viridiplantae</taxon>
        <taxon>Streptophyta</taxon>
        <taxon>Embryophyta</taxon>
        <taxon>Tracheophyta</taxon>
        <taxon>Spermatophyta</taxon>
        <taxon>Magnoliopsida</taxon>
        <taxon>eudicotyledons</taxon>
        <taxon>Gunneridae</taxon>
        <taxon>Pentapetalae</taxon>
        <taxon>rosids</taxon>
        <taxon>malvids</taxon>
        <taxon>Malvales</taxon>
        <taxon>Malvaceae</taxon>
        <taxon>Malvoideae</taxon>
        <taxon>Gossypium</taxon>
    </lineage>
</organism>
<dbReference type="PANTHER" id="PTHR35357:SF17">
    <property type="entry name" value="PECTINESTERASE INHIBITOR 12"/>
    <property type="match status" value="1"/>
</dbReference>
<keyword evidence="7" id="KW-1185">Reference proteome</keyword>
<dbReference type="GO" id="GO:0005576">
    <property type="term" value="C:extracellular region"/>
    <property type="evidence" value="ECO:0007669"/>
    <property type="project" value="UniProtKB-ARBA"/>
</dbReference>
<gene>
    <name evidence="6" type="ORF">Gohar_015342</name>
</gene>
<comment type="similarity">
    <text evidence="3">Belongs to the PMEI family.</text>
</comment>
<evidence type="ECO:0000256" key="4">
    <source>
        <dbReference type="SAM" id="SignalP"/>
    </source>
</evidence>
<comment type="caution">
    <text evidence="6">The sequence shown here is derived from an EMBL/GenBank/DDBJ whole genome shotgun (WGS) entry which is preliminary data.</text>
</comment>
<evidence type="ECO:0000259" key="5">
    <source>
        <dbReference type="SMART" id="SM00856"/>
    </source>
</evidence>
<dbReference type="FunFam" id="1.20.140.40:FF:000002">
    <property type="entry name" value="Putative invertase inhibitor"/>
    <property type="match status" value="1"/>
</dbReference>
<evidence type="ECO:0000256" key="1">
    <source>
        <dbReference type="ARBA" id="ARBA00022729"/>
    </source>
</evidence>
<dbReference type="PANTHER" id="PTHR35357">
    <property type="entry name" value="OS02G0537100 PROTEIN"/>
    <property type="match status" value="1"/>
</dbReference>
<dbReference type="Pfam" id="PF04043">
    <property type="entry name" value="PMEI"/>
    <property type="match status" value="1"/>
</dbReference>
<protein>
    <recommendedName>
        <fullName evidence="5">Pectinesterase inhibitor domain-containing protein</fullName>
    </recommendedName>
</protein>
<dbReference type="InterPro" id="IPR035513">
    <property type="entry name" value="Invertase/methylesterase_inhib"/>
</dbReference>
<accession>A0A7J9FZH4</accession>
<keyword evidence="2" id="KW-1015">Disulfide bond</keyword>
<feature type="domain" description="Pectinesterase inhibitor" evidence="5">
    <location>
        <begin position="19"/>
        <end position="172"/>
    </location>
</feature>
<dbReference type="EMBL" id="JABFAD010000001">
    <property type="protein sequence ID" value="MBA0790710.1"/>
    <property type="molecule type" value="Genomic_DNA"/>
</dbReference>
<dbReference type="CDD" id="cd15795">
    <property type="entry name" value="PMEI-Pla_a_1_like"/>
    <property type="match status" value="1"/>
</dbReference>
<dbReference type="InterPro" id="IPR006501">
    <property type="entry name" value="Pectinesterase_inhib_dom"/>
</dbReference>
<evidence type="ECO:0000313" key="7">
    <source>
        <dbReference type="Proteomes" id="UP000593560"/>
    </source>
</evidence>
<keyword evidence="1 4" id="KW-0732">Signal</keyword>
<name>A0A7J9FZH4_9ROSI</name>
<dbReference type="SMART" id="SM00856">
    <property type="entry name" value="PMEI"/>
    <property type="match status" value="1"/>
</dbReference>
<dbReference type="AlphaFoldDB" id="A0A7J9FZH4"/>
<evidence type="ECO:0000313" key="6">
    <source>
        <dbReference type="EMBL" id="MBA0790710.1"/>
    </source>
</evidence>
<reference evidence="6 7" key="1">
    <citation type="journal article" date="2019" name="Genome Biol. Evol.">
        <title>Insights into the evolution of the New World diploid cottons (Gossypium, subgenus Houzingenia) based on genome sequencing.</title>
        <authorList>
            <person name="Grover C.E."/>
            <person name="Arick M.A. 2nd"/>
            <person name="Thrash A."/>
            <person name="Conover J.L."/>
            <person name="Sanders W.S."/>
            <person name="Peterson D.G."/>
            <person name="Frelichowski J.E."/>
            <person name="Scheffler J.A."/>
            <person name="Scheffler B.E."/>
            <person name="Wendel J.F."/>
        </authorList>
    </citation>
    <scope>NUCLEOTIDE SEQUENCE [LARGE SCALE GENOMIC DNA]</scope>
    <source>
        <strain evidence="6">0</strain>
        <tissue evidence="6">Leaf</tissue>
    </source>
</reference>
<dbReference type="Proteomes" id="UP000593560">
    <property type="component" value="Unassembled WGS sequence"/>
</dbReference>
<feature type="chain" id="PRO_5029549686" description="Pectinesterase inhibitor domain-containing protein" evidence="4">
    <location>
        <begin position="22"/>
        <end position="277"/>
    </location>
</feature>
<evidence type="ECO:0000256" key="3">
    <source>
        <dbReference type="ARBA" id="ARBA00038471"/>
    </source>
</evidence>